<sequence>MLFRALPPRRLSSFSKMLDLGGSKASGNPNSRTANVLADSISKNNRVAGVIFDLPTVAAVGIAPPGPKKGPGPPAPPGPKKPPAYEPPAFVSDMAAALGVDISGGTVKKSKKSGGEAEDDLSSLLGGGPPEPPAARPPAPPPSPPSPALASSVISSASQRSSNPALSAALADGEAAARMSLSSPADSGRADPRLKYMSRLSERGVGLASLETRRSIEEETPGASTDASLLLNVRDSIKSSERSRVAGSSAWLVSAGSGAVLSYAATRSLKMALVSSEPGDVGNVGVFTGQLANVRFHHAQGERGDGGGAGPGEYLGEAGEGMGLEAGKIMVVSSHEPTLTEARDRGMYTARLVIPNARTGVTTNYEIDKIEDVVDSLNDANGLSFTTVRGLAAANYDRK</sequence>
<name>A0ABQ6N2T9_9STRA</name>
<organism evidence="2 3">
    <name type="scientific">Tetraparma gracilis</name>
    <dbReference type="NCBI Taxonomy" id="2962635"/>
    <lineage>
        <taxon>Eukaryota</taxon>
        <taxon>Sar</taxon>
        <taxon>Stramenopiles</taxon>
        <taxon>Ochrophyta</taxon>
        <taxon>Bolidophyceae</taxon>
        <taxon>Parmales</taxon>
        <taxon>Triparmaceae</taxon>
        <taxon>Tetraparma</taxon>
    </lineage>
</organism>
<protein>
    <submittedName>
        <fullName evidence="2">Uncharacterized protein</fullName>
    </submittedName>
</protein>
<dbReference type="EMBL" id="BRYB01003539">
    <property type="protein sequence ID" value="GMI38435.1"/>
    <property type="molecule type" value="Genomic_DNA"/>
</dbReference>
<feature type="compositionally biased region" description="Pro residues" evidence="1">
    <location>
        <begin position="129"/>
        <end position="147"/>
    </location>
</feature>
<comment type="caution">
    <text evidence="2">The sequence shown here is derived from an EMBL/GenBank/DDBJ whole genome shotgun (WGS) entry which is preliminary data.</text>
</comment>
<reference evidence="2 3" key="1">
    <citation type="journal article" date="2023" name="Commun. Biol.">
        <title>Genome analysis of Parmales, the sister group of diatoms, reveals the evolutionary specialization of diatoms from phago-mixotrophs to photoautotrophs.</title>
        <authorList>
            <person name="Ban H."/>
            <person name="Sato S."/>
            <person name="Yoshikawa S."/>
            <person name="Yamada K."/>
            <person name="Nakamura Y."/>
            <person name="Ichinomiya M."/>
            <person name="Sato N."/>
            <person name="Blanc-Mathieu R."/>
            <person name="Endo H."/>
            <person name="Kuwata A."/>
            <person name="Ogata H."/>
        </authorList>
    </citation>
    <scope>NUCLEOTIDE SEQUENCE [LARGE SCALE GENOMIC DNA]</scope>
</reference>
<keyword evidence="3" id="KW-1185">Reference proteome</keyword>
<gene>
    <name evidence="2" type="ORF">TeGR_g6677</name>
</gene>
<feature type="region of interest" description="Disordered" evidence="1">
    <location>
        <begin position="106"/>
        <end position="169"/>
    </location>
</feature>
<proteinExistence type="predicted"/>
<feature type="compositionally biased region" description="Low complexity" evidence="1">
    <location>
        <begin position="148"/>
        <end position="169"/>
    </location>
</feature>
<feature type="region of interest" description="Disordered" evidence="1">
    <location>
        <begin position="63"/>
        <end position="90"/>
    </location>
</feature>
<feature type="compositionally biased region" description="Pro residues" evidence="1">
    <location>
        <begin position="64"/>
        <end position="86"/>
    </location>
</feature>
<evidence type="ECO:0000256" key="1">
    <source>
        <dbReference type="SAM" id="MobiDB-lite"/>
    </source>
</evidence>
<evidence type="ECO:0000313" key="2">
    <source>
        <dbReference type="EMBL" id="GMI38435.1"/>
    </source>
</evidence>
<evidence type="ECO:0000313" key="3">
    <source>
        <dbReference type="Proteomes" id="UP001165060"/>
    </source>
</evidence>
<dbReference type="Proteomes" id="UP001165060">
    <property type="component" value="Unassembled WGS sequence"/>
</dbReference>
<accession>A0ABQ6N2T9</accession>